<dbReference type="PANTHER" id="PTHR12358:SF54">
    <property type="entry name" value="SPHINGOSINE KINASE RELATED PROTEIN"/>
    <property type="match status" value="1"/>
</dbReference>
<evidence type="ECO:0000259" key="3">
    <source>
        <dbReference type="PROSITE" id="PS50146"/>
    </source>
</evidence>
<sequence length="344" mass="37175">MDVLLISNPNSTSITQRKLASIIPVLRSVPEIRLLSQFTQYAGHAEEMARQARTQGWDAVVAIGGDGTVSEVINGLLEEPTDDPDSAAHNVLTVNLPALGIIPTGSANVFARAVGFSADTSVAVRQLAEALTKNERRLVTLGAWADLSSNSPDQHRWIAVNAGLGIDAEVIHEMEKRRALGLSASPLRYVFLAAQTWLKGASPGSASQPIHVKAEGKDGPLETSEAPLAFVSHTDPWTYLGPFPIRIAKPGTEQDGFSVFALRRRNGVRPLLALSGLLFPWLRKGFGKETQTMACARTVKLHVDEPRDFQVDGEYVGEFTDIGLTFIPDAMEILSPAPEPRSAR</sequence>
<evidence type="ECO:0000313" key="5">
    <source>
        <dbReference type="Proteomes" id="UP000635902"/>
    </source>
</evidence>
<dbReference type="Gene3D" id="2.60.200.40">
    <property type="match status" value="1"/>
</dbReference>
<keyword evidence="4" id="KW-0418">Kinase</keyword>
<evidence type="ECO:0000313" key="4">
    <source>
        <dbReference type="EMBL" id="MBF4553047.1"/>
    </source>
</evidence>
<keyword evidence="5" id="KW-1185">Reference proteome</keyword>
<dbReference type="SMART" id="SM00046">
    <property type="entry name" value="DAGKc"/>
    <property type="match status" value="1"/>
</dbReference>
<organism evidence="4 5">
    <name type="scientific">Corynebacterium suicordis DSM 45110</name>
    <dbReference type="NCBI Taxonomy" id="1121369"/>
    <lineage>
        <taxon>Bacteria</taxon>
        <taxon>Bacillati</taxon>
        <taxon>Actinomycetota</taxon>
        <taxon>Actinomycetes</taxon>
        <taxon>Mycobacteriales</taxon>
        <taxon>Corynebacteriaceae</taxon>
        <taxon>Corynebacterium</taxon>
    </lineage>
</organism>
<dbReference type="Pfam" id="PF00781">
    <property type="entry name" value="DAGK_cat"/>
    <property type="match status" value="1"/>
</dbReference>
<protein>
    <submittedName>
        <fullName evidence="4">Diacylglycerol kinase family lipid kinase</fullName>
    </submittedName>
</protein>
<dbReference type="Gene3D" id="3.40.50.10330">
    <property type="entry name" value="Probable inorganic polyphosphate/atp-NAD kinase, domain 1"/>
    <property type="match status" value="1"/>
</dbReference>
<comment type="caution">
    <text evidence="4">The sequence shown here is derived from an EMBL/GenBank/DDBJ whole genome shotgun (WGS) entry which is preliminary data.</text>
</comment>
<keyword evidence="4" id="KW-0808">Transferase</keyword>
<proteinExistence type="inferred from homology"/>
<dbReference type="GO" id="GO:0016301">
    <property type="term" value="F:kinase activity"/>
    <property type="evidence" value="ECO:0007669"/>
    <property type="project" value="UniProtKB-KW"/>
</dbReference>
<accession>A0ABR9ZKA3</accession>
<dbReference type="PROSITE" id="PS50146">
    <property type="entry name" value="DAGK"/>
    <property type="match status" value="1"/>
</dbReference>
<gene>
    <name evidence="4" type="ORF">IRY30_02975</name>
</gene>
<dbReference type="InterPro" id="IPR050187">
    <property type="entry name" value="Lipid_Phosphate_FormReg"/>
</dbReference>
<reference evidence="4 5" key="1">
    <citation type="submission" date="2020-10" db="EMBL/GenBank/DDBJ databases">
        <title>Novel species in genus Corynebacterium.</title>
        <authorList>
            <person name="Zhang G."/>
        </authorList>
    </citation>
    <scope>NUCLEOTIDE SEQUENCE [LARGE SCALE GENOMIC DNA]</scope>
    <source>
        <strain evidence="4 5">DSM 45110</strain>
    </source>
</reference>
<dbReference type="InterPro" id="IPR016064">
    <property type="entry name" value="NAD/diacylglycerol_kinase_sf"/>
</dbReference>
<dbReference type="RefSeq" id="WP_194555899.1">
    <property type="nucleotide sequence ID" value="NZ_JADKMY010000001.1"/>
</dbReference>
<dbReference type="Proteomes" id="UP000635902">
    <property type="component" value="Unassembled WGS sequence"/>
</dbReference>
<evidence type="ECO:0000256" key="2">
    <source>
        <dbReference type="ARBA" id="ARBA00005983"/>
    </source>
</evidence>
<evidence type="ECO:0000256" key="1">
    <source>
        <dbReference type="ARBA" id="ARBA00001946"/>
    </source>
</evidence>
<dbReference type="SUPFAM" id="SSF111331">
    <property type="entry name" value="NAD kinase/diacylglycerol kinase-like"/>
    <property type="match status" value="1"/>
</dbReference>
<comment type="similarity">
    <text evidence="2">Belongs to the diacylglycerol/lipid kinase family.</text>
</comment>
<dbReference type="PANTHER" id="PTHR12358">
    <property type="entry name" value="SPHINGOSINE KINASE"/>
    <property type="match status" value="1"/>
</dbReference>
<dbReference type="InterPro" id="IPR017438">
    <property type="entry name" value="ATP-NAD_kinase_N"/>
</dbReference>
<feature type="domain" description="DAGKc" evidence="3">
    <location>
        <begin position="1"/>
        <end position="154"/>
    </location>
</feature>
<dbReference type="InterPro" id="IPR001206">
    <property type="entry name" value="Diacylglycerol_kinase_cat_dom"/>
</dbReference>
<name>A0ABR9ZKA3_9CORY</name>
<dbReference type="EMBL" id="JADKMY010000001">
    <property type="protein sequence ID" value="MBF4553047.1"/>
    <property type="molecule type" value="Genomic_DNA"/>
</dbReference>
<comment type="cofactor">
    <cofactor evidence="1">
        <name>Mg(2+)</name>
        <dbReference type="ChEBI" id="CHEBI:18420"/>
    </cofactor>
</comment>